<keyword evidence="2" id="KW-1185">Reference proteome</keyword>
<dbReference type="RefSeq" id="WP_268115487.1">
    <property type="nucleotide sequence ID" value="NZ_CP113524.1"/>
</dbReference>
<accession>A0ABY7ADA0</accession>
<reference evidence="1" key="1">
    <citation type="submission" date="2022-11" db="EMBL/GenBank/DDBJ databases">
        <title>Lacrimispora xylanolytica sy1, complete genome.</title>
        <authorList>
            <person name="Choi S."/>
        </authorList>
    </citation>
    <scope>NUCLEOTIDE SEQUENCE</scope>
    <source>
        <strain evidence="1">Sy1</strain>
    </source>
</reference>
<dbReference type="Proteomes" id="UP001163115">
    <property type="component" value="Chromosome"/>
</dbReference>
<sequence length="241" mass="27253">MDGFPENKPAGKPCKNLQKNFQCDIHEDLVNKKLKGCIGYDCFGAGQQVTQAIYMGQTWQDTACNTKEIFDVFLRTFQLYQMRYYLMESMTITPAKEIQENIIALINENEIICNSNPESILSFDTEAYRNRVNIILKQVCSLLTKSLNSENKKSPSDYLGRSFKHKDLSGLDLSSKLLIAANFNHCSFHGTIFLGADTRDADFSHADLSDTVFLSQGQVNAAKGNQNTKLPKHLDYPVTWK</sequence>
<organism evidence="1 2">
    <name type="scientific">Lacrimispora xylanolytica</name>
    <dbReference type="NCBI Taxonomy" id="29375"/>
    <lineage>
        <taxon>Bacteria</taxon>
        <taxon>Bacillati</taxon>
        <taxon>Bacillota</taxon>
        <taxon>Clostridia</taxon>
        <taxon>Lachnospirales</taxon>
        <taxon>Lachnospiraceae</taxon>
        <taxon>Lacrimispora</taxon>
    </lineage>
</organism>
<proteinExistence type="predicted"/>
<gene>
    <name evidence="1" type="ORF">OW255_02240</name>
</gene>
<dbReference type="Pfam" id="PF00805">
    <property type="entry name" value="Pentapeptide"/>
    <property type="match status" value="1"/>
</dbReference>
<dbReference type="SUPFAM" id="SSF141571">
    <property type="entry name" value="Pentapeptide repeat-like"/>
    <property type="match status" value="1"/>
</dbReference>
<dbReference type="EMBL" id="CP113524">
    <property type="protein sequence ID" value="WAJ24364.1"/>
    <property type="molecule type" value="Genomic_DNA"/>
</dbReference>
<protein>
    <submittedName>
        <fullName evidence="1">Pentapeptide repeat-containing protein</fullName>
    </submittedName>
</protein>
<evidence type="ECO:0000313" key="1">
    <source>
        <dbReference type="EMBL" id="WAJ24364.1"/>
    </source>
</evidence>
<dbReference type="Gene3D" id="2.160.20.80">
    <property type="entry name" value="E3 ubiquitin-protein ligase SopA"/>
    <property type="match status" value="1"/>
</dbReference>
<name>A0ABY7ADA0_9FIRM</name>
<dbReference type="InterPro" id="IPR001646">
    <property type="entry name" value="5peptide_repeat"/>
</dbReference>
<evidence type="ECO:0000313" key="2">
    <source>
        <dbReference type="Proteomes" id="UP001163115"/>
    </source>
</evidence>